<feature type="domain" description="Copper amine oxidase N2-terminal" evidence="12">
    <location>
        <begin position="109"/>
        <end position="163"/>
    </location>
</feature>
<feature type="region of interest" description="Disordered" evidence="9">
    <location>
        <begin position="763"/>
        <end position="805"/>
    </location>
</feature>
<dbReference type="GO" id="GO:0009308">
    <property type="term" value="P:amine metabolic process"/>
    <property type="evidence" value="ECO:0007669"/>
    <property type="project" value="UniProtKB-UniRule"/>
</dbReference>
<dbReference type="EC" id="1.4.3.-" evidence="8"/>
<dbReference type="SUPFAM" id="SSF49998">
    <property type="entry name" value="Amine oxidase catalytic domain"/>
    <property type="match status" value="1"/>
</dbReference>
<dbReference type="InterPro" id="IPR015798">
    <property type="entry name" value="Cu_amine_oxidase_C"/>
</dbReference>
<dbReference type="EMBL" id="JAWDGP010005418">
    <property type="protein sequence ID" value="KAK3757037.1"/>
    <property type="molecule type" value="Genomic_DNA"/>
</dbReference>
<comment type="cofactor">
    <cofactor evidence="8">
        <name>Cu cation</name>
        <dbReference type="ChEBI" id="CHEBI:23378"/>
    </cofactor>
    <text evidence="8">Contains 1 topaquinone per subunit.</text>
</comment>
<dbReference type="AlphaFoldDB" id="A0AAE1D4K1"/>
<feature type="compositionally biased region" description="Basic and acidic residues" evidence="9">
    <location>
        <begin position="763"/>
        <end position="772"/>
    </location>
</feature>
<comment type="similarity">
    <text evidence="1 8">Belongs to the copper/topaquinone oxidase family.</text>
</comment>
<evidence type="ECO:0000256" key="6">
    <source>
        <dbReference type="PIRSR" id="PIRSR600269-50"/>
    </source>
</evidence>
<evidence type="ECO:0000256" key="3">
    <source>
        <dbReference type="ARBA" id="ARBA00022772"/>
    </source>
</evidence>
<dbReference type="InterPro" id="IPR016182">
    <property type="entry name" value="Cu_amine_oxidase_N-reg"/>
</dbReference>
<evidence type="ECO:0000259" key="13">
    <source>
        <dbReference type="Pfam" id="PF09248"/>
    </source>
</evidence>
<proteinExistence type="inferred from homology"/>
<dbReference type="GO" id="GO:0005886">
    <property type="term" value="C:plasma membrane"/>
    <property type="evidence" value="ECO:0007669"/>
    <property type="project" value="TreeGrafter"/>
</dbReference>
<dbReference type="InterPro" id="IPR015800">
    <property type="entry name" value="Cu_amine_oxidase_N2"/>
</dbReference>
<evidence type="ECO:0000256" key="7">
    <source>
        <dbReference type="PIRSR" id="PIRSR600269-51"/>
    </source>
</evidence>
<sequence length="805" mass="91654">MASFDHKFSRVWQITSGILLIVAIILLISLIVVASSSGAETRKKGQVVGECGDLNVNGNSIDLSEPANPGPFHDLTEKEMKKLRTYLENDPAIKANTMQEVYELNITASYIHLVDLWIPSKSEVLKFLDSKGPQPERQAHVMMFRGDKSPPVVEEWICGPLPDVTKCQMLNFPNRRNPVEFASRPLNSIELILLYTIFPSLVDEKISIVLSESYNATFTNGDPCLIMNPVPTASGLTGQLHERRIWLWALYDVPFQLLHPTDFAFQVNFTSPDSSDWNIIRVWYNGQLFDSLEELSQGYTNGSIQKSKMKKPVYSEDLFSTLHRRGDYSPPKPQRPPTVVEPDGKRYSIKDKKVDYLDWTFNFRHSPFTGPQLYDIRFKGERIVYELSVSEIAAIYSGGKPWTQAADYVDSGAISGLGNKALVPGGDCPHSATLINSTVWSQHEDQPGRYDASFCVFEINNGYPLRRHLAYSRHNGYYGGMLDSVLTLRTILTVGNYDYSIDFIFHQNGVLETRLMSTGFIMGNVFREMESLYGFRLEESLTGNVHHHIFHLKVDLDVAGTSNRYETINVEPMDTQLCWDKSRAYAQTKVSTDLKQTEQAALYKFDFDHPKYHIVHNDAERNDWGERRAYRIHLSGMSKNLMPENLFNEKAISWARHQIAVTKRKEEEFRSSSNYGMLDTLQPVVDFSTFYADNESIVDEDLVFWLTLGLHHIPHTEDLPVTPTPGNHLTAMILPNNYFRECPSMGSRDAIYVGYKDKSDPAKGVKLERNGNSRDQCVLPQPSLEEDIEDNPDRVLESRRLRPSL</sequence>
<feature type="modified residue" description="2',4',5'-topaquinone" evidence="7">
    <location>
        <position position="497"/>
    </location>
</feature>
<dbReference type="GO" id="GO:0048038">
    <property type="term" value="F:quinone binding"/>
    <property type="evidence" value="ECO:0007669"/>
    <property type="project" value="InterPro"/>
</dbReference>
<feature type="domain" description="Copper amine oxidase catalytic" evidence="11">
    <location>
        <begin position="337"/>
        <end position="745"/>
    </location>
</feature>
<evidence type="ECO:0000313" key="14">
    <source>
        <dbReference type="EMBL" id="KAK3757037.1"/>
    </source>
</evidence>
<accession>A0AAE1D4K1</accession>
<keyword evidence="10" id="KW-0472">Membrane</keyword>
<evidence type="ECO:0000313" key="15">
    <source>
        <dbReference type="Proteomes" id="UP001283361"/>
    </source>
</evidence>
<feature type="active site" description="Proton acceptor" evidence="6">
    <location>
        <position position="410"/>
    </location>
</feature>
<dbReference type="Pfam" id="PF09248">
    <property type="entry name" value="DUF1965"/>
    <property type="match status" value="1"/>
</dbReference>
<feature type="transmembrane region" description="Helical" evidence="10">
    <location>
        <begin position="12"/>
        <end position="34"/>
    </location>
</feature>
<dbReference type="PANTHER" id="PTHR10638">
    <property type="entry name" value="COPPER AMINE OXIDASE"/>
    <property type="match status" value="1"/>
</dbReference>
<keyword evidence="2 8" id="KW-0479">Metal-binding</keyword>
<dbReference type="InterPro" id="IPR000269">
    <property type="entry name" value="Cu_amine_oxidase"/>
</dbReference>
<dbReference type="SUPFAM" id="SSF54416">
    <property type="entry name" value="Amine oxidase N-terminal region"/>
    <property type="match status" value="2"/>
</dbReference>
<evidence type="ECO:0000256" key="10">
    <source>
        <dbReference type="SAM" id="Phobius"/>
    </source>
</evidence>
<evidence type="ECO:0000259" key="11">
    <source>
        <dbReference type="Pfam" id="PF01179"/>
    </source>
</evidence>
<keyword evidence="10" id="KW-0812">Transmembrane</keyword>
<comment type="PTM">
    <text evidence="7 8">Topaquinone (TPQ) is generated by copper-dependent autoxidation of a specific tyrosyl residue.</text>
</comment>
<keyword evidence="3 6" id="KW-0801">TPQ</keyword>
<keyword evidence="10" id="KW-1133">Transmembrane helix</keyword>
<protein>
    <recommendedName>
        <fullName evidence="8">Amine oxidase</fullName>
        <ecNumber evidence="8">1.4.3.-</ecNumber>
    </recommendedName>
</protein>
<gene>
    <name evidence="14" type="ORF">RRG08_041813</name>
</gene>
<dbReference type="InterPro" id="IPR049947">
    <property type="entry name" value="Cu_Am_Ox_Cu-bd"/>
</dbReference>
<dbReference type="GO" id="GO:0005507">
    <property type="term" value="F:copper ion binding"/>
    <property type="evidence" value="ECO:0007669"/>
    <property type="project" value="InterPro"/>
</dbReference>
<dbReference type="InterPro" id="IPR015328">
    <property type="entry name" value="DUF1965"/>
</dbReference>
<evidence type="ECO:0000259" key="12">
    <source>
        <dbReference type="Pfam" id="PF02727"/>
    </source>
</evidence>
<keyword evidence="4 8" id="KW-0560">Oxidoreductase</keyword>
<keyword evidence="15" id="KW-1185">Reference proteome</keyword>
<comment type="caution">
    <text evidence="14">The sequence shown here is derived from an EMBL/GenBank/DDBJ whole genome shotgun (WGS) entry which is preliminary data.</text>
</comment>
<evidence type="ECO:0000256" key="9">
    <source>
        <dbReference type="SAM" id="MobiDB-lite"/>
    </source>
</evidence>
<dbReference type="PRINTS" id="PR00766">
    <property type="entry name" value="CUDAOXIDASE"/>
</dbReference>
<organism evidence="14 15">
    <name type="scientific">Elysia crispata</name>
    <name type="common">lettuce slug</name>
    <dbReference type="NCBI Taxonomy" id="231223"/>
    <lineage>
        <taxon>Eukaryota</taxon>
        <taxon>Metazoa</taxon>
        <taxon>Spiralia</taxon>
        <taxon>Lophotrochozoa</taxon>
        <taxon>Mollusca</taxon>
        <taxon>Gastropoda</taxon>
        <taxon>Heterobranchia</taxon>
        <taxon>Euthyneura</taxon>
        <taxon>Panpulmonata</taxon>
        <taxon>Sacoglossa</taxon>
        <taxon>Placobranchoidea</taxon>
        <taxon>Plakobranchidae</taxon>
        <taxon>Elysia</taxon>
    </lineage>
</organism>
<dbReference type="PROSITE" id="PS01165">
    <property type="entry name" value="COPPER_AMINE_OXID_2"/>
    <property type="match status" value="1"/>
</dbReference>
<dbReference type="FunFam" id="2.70.98.20:FF:000002">
    <property type="entry name" value="Amine oxidase"/>
    <property type="match status" value="1"/>
</dbReference>
<dbReference type="GO" id="GO:0008131">
    <property type="term" value="F:primary methylamine oxidase activity"/>
    <property type="evidence" value="ECO:0007669"/>
    <property type="project" value="InterPro"/>
</dbReference>
<feature type="active site" description="Schiff-base intermediate with substrate; via topaquinone" evidence="6">
    <location>
        <position position="497"/>
    </location>
</feature>
<dbReference type="Gene3D" id="2.70.98.20">
    <property type="entry name" value="Copper amine oxidase, catalytic domain"/>
    <property type="match status" value="1"/>
</dbReference>
<dbReference type="PANTHER" id="PTHR10638:SF20">
    <property type="entry name" value="AMINE OXIDASE"/>
    <property type="match status" value="1"/>
</dbReference>
<feature type="domain" description="DUF1965" evidence="13">
    <location>
        <begin position="258"/>
        <end position="309"/>
    </location>
</feature>
<dbReference type="Proteomes" id="UP001283361">
    <property type="component" value="Unassembled WGS sequence"/>
</dbReference>
<dbReference type="Pfam" id="PF02727">
    <property type="entry name" value="Cu_amine_oxidN2"/>
    <property type="match status" value="1"/>
</dbReference>
<evidence type="ECO:0000256" key="2">
    <source>
        <dbReference type="ARBA" id="ARBA00022723"/>
    </source>
</evidence>
<feature type="compositionally biased region" description="Basic and acidic residues" evidence="9">
    <location>
        <begin position="791"/>
        <end position="805"/>
    </location>
</feature>
<evidence type="ECO:0000256" key="5">
    <source>
        <dbReference type="ARBA" id="ARBA00023008"/>
    </source>
</evidence>
<dbReference type="Pfam" id="PF01179">
    <property type="entry name" value="Cu_amine_oxid"/>
    <property type="match status" value="1"/>
</dbReference>
<evidence type="ECO:0000256" key="4">
    <source>
        <dbReference type="ARBA" id="ARBA00023002"/>
    </source>
</evidence>
<dbReference type="Gene3D" id="3.10.450.40">
    <property type="match status" value="2"/>
</dbReference>
<evidence type="ECO:0000256" key="1">
    <source>
        <dbReference type="ARBA" id="ARBA00007983"/>
    </source>
</evidence>
<dbReference type="InterPro" id="IPR036460">
    <property type="entry name" value="Cu_amine_oxidase_C_sf"/>
</dbReference>
<name>A0AAE1D4K1_9GAST</name>
<reference evidence="14" key="1">
    <citation type="journal article" date="2023" name="G3 (Bethesda)">
        <title>A reference genome for the long-term kleptoplast-retaining sea slug Elysia crispata morphotype clarki.</title>
        <authorList>
            <person name="Eastman K.E."/>
            <person name="Pendleton A.L."/>
            <person name="Shaikh M.A."/>
            <person name="Suttiyut T."/>
            <person name="Ogas R."/>
            <person name="Tomko P."/>
            <person name="Gavelis G."/>
            <person name="Widhalm J.R."/>
            <person name="Wisecaver J.H."/>
        </authorList>
    </citation>
    <scope>NUCLEOTIDE SEQUENCE</scope>
    <source>
        <strain evidence="14">ECLA1</strain>
    </source>
</reference>
<keyword evidence="5 8" id="KW-0186">Copper</keyword>
<evidence type="ECO:0000256" key="8">
    <source>
        <dbReference type="RuleBase" id="RU000672"/>
    </source>
</evidence>